<dbReference type="InterPro" id="IPR050223">
    <property type="entry name" value="D-isomer_2-hydroxyacid_DH"/>
</dbReference>
<dbReference type="Gene3D" id="3.40.50.720">
    <property type="entry name" value="NAD(P)-binding Rossmann-like Domain"/>
    <property type="match status" value="2"/>
</dbReference>
<sequence>MSSPSARLAAIKNHLDQGKLLRRTKMRKVIVCRDLGTDAMGILRACEDIELVVWPENRPCDRTWLLDNVTGAEGVALMLSEKVDDELLDKAGPSLKVISTMSVGYEHVSLPALMKRGVRLGYTPDVLTDAVADVAVLLALMATRNVKATTSIVENGQWPESTWAPFSFCGPQLSSGLLPSLAFPAPGTPGTSSNPSGESTERTVGFLGFGRIAQATLARLVAFGARKFIYTGNPNASASSLQSSSAADIELATKHNLPQNAITRVSIESLAENSDVLFVLAPGGPSTYHIISHELLARMKPTAVLVNASRGSLVDSDALAQALGEGRLWGAGLDVVEGEPKVSSDHPLVKEPRCVILPHIGSATFETRRAMATLTARNVIAGVRGEPMPAELDLTAWT</sequence>
<organism evidence="5 6">
    <name type="scientific">Sanghuangporus baumii</name>
    <name type="common">Phellinus baumii</name>
    <dbReference type="NCBI Taxonomy" id="108892"/>
    <lineage>
        <taxon>Eukaryota</taxon>
        <taxon>Fungi</taxon>
        <taxon>Dikarya</taxon>
        <taxon>Basidiomycota</taxon>
        <taxon>Agaricomycotina</taxon>
        <taxon>Agaricomycetes</taxon>
        <taxon>Hymenochaetales</taxon>
        <taxon>Hymenochaetaceae</taxon>
        <taxon>Sanghuangporus</taxon>
    </lineage>
</organism>
<dbReference type="PROSITE" id="PS00671">
    <property type="entry name" value="D_2_HYDROXYACID_DH_3"/>
    <property type="match status" value="1"/>
</dbReference>
<feature type="domain" description="D-isomer specific 2-hydroxyacid dehydrogenase catalytic" evidence="3">
    <location>
        <begin position="29"/>
        <end position="390"/>
    </location>
</feature>
<dbReference type="AlphaFoldDB" id="A0A9Q5N6F4"/>
<keyword evidence="6" id="KW-1185">Reference proteome</keyword>
<gene>
    <name evidence="5" type="ORF">A7U60_g3716</name>
</gene>
<dbReference type="GO" id="GO:0016618">
    <property type="term" value="F:hydroxypyruvate reductase [NAD(P)H] activity"/>
    <property type="evidence" value="ECO:0007669"/>
    <property type="project" value="TreeGrafter"/>
</dbReference>
<evidence type="ECO:0008006" key="7">
    <source>
        <dbReference type="Google" id="ProtNLM"/>
    </source>
</evidence>
<dbReference type="Pfam" id="PF02826">
    <property type="entry name" value="2-Hacid_dh_C"/>
    <property type="match status" value="1"/>
</dbReference>
<evidence type="ECO:0000313" key="5">
    <source>
        <dbReference type="EMBL" id="OCB89117.1"/>
    </source>
</evidence>
<name>A0A9Q5N6F4_SANBA</name>
<protein>
    <recommendedName>
        <fullName evidence="7">Glyoxylate reductase</fullName>
    </recommendedName>
</protein>
<dbReference type="InterPro" id="IPR006140">
    <property type="entry name" value="D-isomer_DH_NAD-bd"/>
</dbReference>
<dbReference type="InterPro" id="IPR006139">
    <property type="entry name" value="D-isomer_2_OHA_DH_cat_dom"/>
</dbReference>
<dbReference type="Pfam" id="PF00389">
    <property type="entry name" value="2-Hacid_dh"/>
    <property type="match status" value="1"/>
</dbReference>
<comment type="similarity">
    <text evidence="2">Belongs to the D-isomer specific 2-hydroxyacid dehydrogenase family.</text>
</comment>
<dbReference type="GO" id="GO:0051287">
    <property type="term" value="F:NAD binding"/>
    <property type="evidence" value="ECO:0007669"/>
    <property type="project" value="InterPro"/>
</dbReference>
<evidence type="ECO:0000313" key="6">
    <source>
        <dbReference type="Proteomes" id="UP000757232"/>
    </source>
</evidence>
<accession>A0A9Q5N6F4</accession>
<dbReference type="PANTHER" id="PTHR10996">
    <property type="entry name" value="2-HYDROXYACID DEHYDROGENASE-RELATED"/>
    <property type="match status" value="1"/>
</dbReference>
<dbReference type="GO" id="GO:0030267">
    <property type="term" value="F:glyoxylate reductase (NADPH) activity"/>
    <property type="evidence" value="ECO:0007669"/>
    <property type="project" value="TreeGrafter"/>
</dbReference>
<dbReference type="InterPro" id="IPR036291">
    <property type="entry name" value="NAD(P)-bd_dom_sf"/>
</dbReference>
<evidence type="ECO:0000256" key="2">
    <source>
        <dbReference type="RuleBase" id="RU003719"/>
    </source>
</evidence>
<dbReference type="GO" id="GO:0005829">
    <property type="term" value="C:cytosol"/>
    <property type="evidence" value="ECO:0007669"/>
    <property type="project" value="TreeGrafter"/>
</dbReference>
<dbReference type="Proteomes" id="UP000757232">
    <property type="component" value="Unassembled WGS sequence"/>
</dbReference>
<evidence type="ECO:0000259" key="3">
    <source>
        <dbReference type="Pfam" id="PF00389"/>
    </source>
</evidence>
<evidence type="ECO:0000259" key="4">
    <source>
        <dbReference type="Pfam" id="PF02826"/>
    </source>
</evidence>
<comment type="caution">
    <text evidence="5">The sequence shown here is derived from an EMBL/GenBank/DDBJ whole genome shotgun (WGS) entry which is preliminary data.</text>
</comment>
<dbReference type="EMBL" id="LNZH02000164">
    <property type="protein sequence ID" value="OCB89117.1"/>
    <property type="molecule type" value="Genomic_DNA"/>
</dbReference>
<evidence type="ECO:0000256" key="1">
    <source>
        <dbReference type="ARBA" id="ARBA00023002"/>
    </source>
</evidence>
<keyword evidence="1 2" id="KW-0560">Oxidoreductase</keyword>
<dbReference type="PANTHER" id="PTHR10996:SF277">
    <property type="entry name" value="GLYOXYLATE REDUCTASE_HYDROXYPYRUVATE REDUCTASE"/>
    <property type="match status" value="1"/>
</dbReference>
<proteinExistence type="inferred from homology"/>
<dbReference type="CDD" id="cd05301">
    <property type="entry name" value="GDH"/>
    <property type="match status" value="1"/>
</dbReference>
<dbReference type="SUPFAM" id="SSF52283">
    <property type="entry name" value="Formate/glycerate dehydrogenase catalytic domain-like"/>
    <property type="match status" value="1"/>
</dbReference>
<dbReference type="OrthoDB" id="9991913at2759"/>
<dbReference type="SUPFAM" id="SSF51735">
    <property type="entry name" value="NAD(P)-binding Rossmann-fold domains"/>
    <property type="match status" value="1"/>
</dbReference>
<dbReference type="InterPro" id="IPR029753">
    <property type="entry name" value="D-isomer_DH_CS"/>
</dbReference>
<feature type="domain" description="D-isomer specific 2-hydroxyacid dehydrogenase NAD-binding" evidence="4">
    <location>
        <begin position="196"/>
        <end position="361"/>
    </location>
</feature>
<reference evidence="5" key="1">
    <citation type="submission" date="2016-06" db="EMBL/GenBank/DDBJ databases">
        <title>Draft Genome sequence of the fungus Inonotus baumii.</title>
        <authorList>
            <person name="Zhu H."/>
            <person name="Lin W."/>
        </authorList>
    </citation>
    <scope>NUCLEOTIDE SEQUENCE</scope>
    <source>
        <strain evidence="5">821</strain>
    </source>
</reference>